<feature type="domain" description="Histidine kinase" evidence="11">
    <location>
        <begin position="242"/>
        <end position="445"/>
    </location>
</feature>
<proteinExistence type="predicted"/>
<dbReference type="EC" id="2.7.13.3" evidence="3"/>
<comment type="subcellular location">
    <subcellularLocation>
        <location evidence="2">Membrane</location>
    </subcellularLocation>
</comment>
<evidence type="ECO:0000256" key="9">
    <source>
        <dbReference type="ARBA" id="ARBA00023136"/>
    </source>
</evidence>
<evidence type="ECO:0000256" key="7">
    <source>
        <dbReference type="ARBA" id="ARBA00022777"/>
    </source>
</evidence>
<comment type="caution">
    <text evidence="12">The sequence shown here is derived from an EMBL/GenBank/DDBJ whole genome shotgun (WGS) entry which is preliminary data.</text>
</comment>
<accession>A0A918DDK2</accession>
<dbReference type="EMBL" id="BMLP01000007">
    <property type="protein sequence ID" value="GGO36787.1"/>
    <property type="molecule type" value="Genomic_DNA"/>
</dbReference>
<dbReference type="PANTHER" id="PTHR45436">
    <property type="entry name" value="SENSOR HISTIDINE KINASE YKOH"/>
    <property type="match status" value="1"/>
</dbReference>
<evidence type="ECO:0000256" key="8">
    <source>
        <dbReference type="ARBA" id="ARBA00022989"/>
    </source>
</evidence>
<keyword evidence="5" id="KW-0808">Transferase</keyword>
<dbReference type="InterPro" id="IPR050428">
    <property type="entry name" value="TCS_sensor_his_kinase"/>
</dbReference>
<evidence type="ECO:0000256" key="3">
    <source>
        <dbReference type="ARBA" id="ARBA00012438"/>
    </source>
</evidence>
<dbReference type="SMART" id="SM00387">
    <property type="entry name" value="HATPase_c"/>
    <property type="match status" value="1"/>
</dbReference>
<evidence type="ECO:0000256" key="1">
    <source>
        <dbReference type="ARBA" id="ARBA00000085"/>
    </source>
</evidence>
<dbReference type="Pfam" id="PF02518">
    <property type="entry name" value="HATPase_c"/>
    <property type="match status" value="1"/>
</dbReference>
<feature type="transmembrane region" description="Helical" evidence="10">
    <location>
        <begin position="163"/>
        <end position="186"/>
    </location>
</feature>
<sequence>MMRSLRIRAIVGGVLLSAFVVCLGSITLYLSLDRIARARFDETLANRHARLVVALFDVGPDPEQLAQRLADPAYQQPYSGRYWQLIGPDASVLTSPSMFDFTLPDPVTKATTGPTLDFVTTSAGELRSMAMPVTLDDGKVWQVMLAESIARLEVERGLIRRSLGMTFATLVLGGLIGSILHVATVLRPIERLRQDILRRWENSETLLPRDYPSEVAPLVEDINALISRNREIIERSRRQGADLAHALKTPSAVLRNELESAGLSGPGLVRARDALDRIDAQVKRSLARIRAGNVGSAFQAPTQIFAVFKRLGRLFQGVPGNERFEFQLKVDPTMTVAVDRQDLEEIVGNLLDNAYKWAERRVTARAEQVDAEVIIHIEDDGPGIPEDLRAAALRSGERLDTSRPGSGLGLAIVCDLVDAYGGRVLLEKSETLGGLRVSLFLPRTYRPQAVHQSGSAAGK</sequence>
<keyword evidence="13" id="KW-1185">Reference proteome</keyword>
<evidence type="ECO:0000256" key="10">
    <source>
        <dbReference type="SAM" id="Phobius"/>
    </source>
</evidence>
<dbReference type="AlphaFoldDB" id="A0A918DDK2"/>
<dbReference type="OrthoDB" id="9815202at2"/>
<evidence type="ECO:0000256" key="6">
    <source>
        <dbReference type="ARBA" id="ARBA00022692"/>
    </source>
</evidence>
<dbReference type="GO" id="GO:0000160">
    <property type="term" value="P:phosphorelay signal transduction system"/>
    <property type="evidence" value="ECO:0007669"/>
    <property type="project" value="TreeGrafter"/>
</dbReference>
<dbReference type="InterPro" id="IPR003594">
    <property type="entry name" value="HATPase_dom"/>
</dbReference>
<evidence type="ECO:0000256" key="5">
    <source>
        <dbReference type="ARBA" id="ARBA00022679"/>
    </source>
</evidence>
<dbReference type="InterPro" id="IPR005467">
    <property type="entry name" value="His_kinase_dom"/>
</dbReference>
<keyword evidence="9 10" id="KW-0472">Membrane</keyword>
<evidence type="ECO:0000313" key="12">
    <source>
        <dbReference type="EMBL" id="GGO36787.1"/>
    </source>
</evidence>
<dbReference type="Proteomes" id="UP000598196">
    <property type="component" value="Unassembled WGS sequence"/>
</dbReference>
<evidence type="ECO:0000256" key="4">
    <source>
        <dbReference type="ARBA" id="ARBA00022553"/>
    </source>
</evidence>
<dbReference type="InterPro" id="IPR036890">
    <property type="entry name" value="HATPase_C_sf"/>
</dbReference>
<comment type="catalytic activity">
    <reaction evidence="1">
        <text>ATP + protein L-histidine = ADP + protein N-phospho-L-histidine.</text>
        <dbReference type="EC" id="2.7.13.3"/>
    </reaction>
</comment>
<dbReference type="PANTHER" id="PTHR45436:SF5">
    <property type="entry name" value="SENSOR HISTIDINE KINASE TRCS"/>
    <property type="match status" value="1"/>
</dbReference>
<dbReference type="SUPFAM" id="SSF55874">
    <property type="entry name" value="ATPase domain of HSP90 chaperone/DNA topoisomerase II/histidine kinase"/>
    <property type="match status" value="1"/>
</dbReference>
<dbReference type="Gene3D" id="3.30.565.10">
    <property type="entry name" value="Histidine kinase-like ATPase, C-terminal domain"/>
    <property type="match status" value="1"/>
</dbReference>
<gene>
    <name evidence="12" type="ORF">GCM10010991_31350</name>
</gene>
<name>A0A918DDK2_9RHOB</name>
<dbReference type="PROSITE" id="PS50109">
    <property type="entry name" value="HIS_KIN"/>
    <property type="match status" value="1"/>
</dbReference>
<keyword evidence="7 12" id="KW-0418">Kinase</keyword>
<keyword evidence="6 10" id="KW-0812">Transmembrane</keyword>
<dbReference type="GO" id="GO:0005886">
    <property type="term" value="C:plasma membrane"/>
    <property type="evidence" value="ECO:0007669"/>
    <property type="project" value="TreeGrafter"/>
</dbReference>
<keyword evidence="8 10" id="KW-1133">Transmembrane helix</keyword>
<evidence type="ECO:0000313" key="13">
    <source>
        <dbReference type="Proteomes" id="UP000598196"/>
    </source>
</evidence>
<evidence type="ECO:0000256" key="2">
    <source>
        <dbReference type="ARBA" id="ARBA00004370"/>
    </source>
</evidence>
<dbReference type="GO" id="GO:0004673">
    <property type="term" value="F:protein histidine kinase activity"/>
    <property type="evidence" value="ECO:0007669"/>
    <property type="project" value="UniProtKB-EC"/>
</dbReference>
<keyword evidence="4" id="KW-0597">Phosphoprotein</keyword>
<reference evidence="12 13" key="1">
    <citation type="journal article" date="2014" name="Int. J. Syst. Evol. Microbiol.">
        <title>Complete genome sequence of Corynebacterium casei LMG S-19264T (=DSM 44701T), isolated from a smear-ripened cheese.</title>
        <authorList>
            <consortium name="US DOE Joint Genome Institute (JGI-PGF)"/>
            <person name="Walter F."/>
            <person name="Albersmeier A."/>
            <person name="Kalinowski J."/>
            <person name="Ruckert C."/>
        </authorList>
    </citation>
    <scope>NUCLEOTIDE SEQUENCE [LARGE SCALE GENOMIC DNA]</scope>
    <source>
        <strain evidence="12 13">CGMCC 1.7029</strain>
    </source>
</reference>
<dbReference type="RefSeq" id="WP_146287824.1">
    <property type="nucleotide sequence ID" value="NZ_BMLP01000007.1"/>
</dbReference>
<evidence type="ECO:0000259" key="11">
    <source>
        <dbReference type="PROSITE" id="PS50109"/>
    </source>
</evidence>
<organism evidence="12 13">
    <name type="scientific">Gemmobacter aquaticus</name>
    <dbReference type="NCBI Taxonomy" id="490185"/>
    <lineage>
        <taxon>Bacteria</taxon>
        <taxon>Pseudomonadati</taxon>
        <taxon>Pseudomonadota</taxon>
        <taxon>Alphaproteobacteria</taxon>
        <taxon>Rhodobacterales</taxon>
        <taxon>Paracoccaceae</taxon>
        <taxon>Gemmobacter</taxon>
    </lineage>
</organism>
<dbReference type="PRINTS" id="PR00344">
    <property type="entry name" value="BCTRLSENSOR"/>
</dbReference>
<protein>
    <recommendedName>
        <fullName evidence="3">histidine kinase</fullName>
        <ecNumber evidence="3">2.7.13.3</ecNumber>
    </recommendedName>
</protein>
<dbReference type="InterPro" id="IPR004358">
    <property type="entry name" value="Sig_transdc_His_kin-like_C"/>
</dbReference>